<reference evidence="3" key="1">
    <citation type="journal article" date="2023" name="Commun. Biol.">
        <title>Genome analysis of Parmales, the sister group of diatoms, reveals the evolutionary specialization of diatoms from phago-mixotrophs to photoautotrophs.</title>
        <authorList>
            <person name="Ban H."/>
            <person name="Sato S."/>
            <person name="Yoshikawa S."/>
            <person name="Yamada K."/>
            <person name="Nakamura Y."/>
            <person name="Ichinomiya M."/>
            <person name="Sato N."/>
            <person name="Blanc-Mathieu R."/>
            <person name="Endo H."/>
            <person name="Kuwata A."/>
            <person name="Ogata H."/>
        </authorList>
    </citation>
    <scope>NUCLEOTIDE SEQUENCE [LARGE SCALE GENOMIC DNA]</scope>
    <source>
        <strain evidence="3">NIES 3700</strain>
    </source>
</reference>
<dbReference type="AlphaFoldDB" id="A0A9W6ZKH7"/>
<organism evidence="2 3">
    <name type="scientific">Triparma laevis f. longispina</name>
    <dbReference type="NCBI Taxonomy" id="1714387"/>
    <lineage>
        <taxon>Eukaryota</taxon>
        <taxon>Sar</taxon>
        <taxon>Stramenopiles</taxon>
        <taxon>Ochrophyta</taxon>
        <taxon>Bolidophyceae</taxon>
        <taxon>Parmales</taxon>
        <taxon>Triparmaceae</taxon>
        <taxon>Triparma</taxon>
    </lineage>
</organism>
<keyword evidence="3" id="KW-1185">Reference proteome</keyword>
<evidence type="ECO:0000313" key="2">
    <source>
        <dbReference type="EMBL" id="GMH54501.1"/>
    </source>
</evidence>
<feature type="region of interest" description="Disordered" evidence="1">
    <location>
        <begin position="470"/>
        <end position="490"/>
    </location>
</feature>
<evidence type="ECO:0000313" key="3">
    <source>
        <dbReference type="Proteomes" id="UP001165122"/>
    </source>
</evidence>
<dbReference type="PANTHER" id="PTHR13109:SF7">
    <property type="entry name" value="NEUROCHONDRIN"/>
    <property type="match status" value="1"/>
</dbReference>
<dbReference type="InterPro" id="IPR008709">
    <property type="entry name" value="Neurochondrin"/>
</dbReference>
<dbReference type="OrthoDB" id="194234at2759"/>
<name>A0A9W6ZKH7_9STRA</name>
<proteinExistence type="predicted"/>
<sequence length="689" mass="75322">MASLMSAKVLKLLSGTSDEEVLAGLTILVKMKTDRPTPSSVAKALNPSFLTRLITTANNSDDQTETSHHSYYALSFHVWSYILSSQDSSTASSFSTPLTQPVFTLFKKTSPALPPAVNLSIATAVSNLTQTEALLNLPSPNPAVSSAILGLIARVETSKKQAKSLPEWEQTNLPQVLAACDDFITQCLLSRPSTLTTPSISLFVSNSSNLTVSLSALRTLFLLTPPKTQSAALFSFDKSATFQKSVRRVLTTCLKEDSATNKEDPSRPSSSSLRSQSLYLVGMLLEKSGGKWVLDGPNENKPLQAMVRIACGELRVCLSSTLEIAETDESDSANVTFLHDLSTQASICIQIFLLATKLLCELIDDMEDEEGGGTADWAALPFDNLIQVKGGLDDAVDAMSQLLSDDIVSSSKLNAAAEEIMVMCIKPIGAWFSENDVESGAYGRDMLSKAIKNSLVLCDRGAIEMNEMEGVDSDDEEEEGNGNDNRGVSPTSLQQQEPLFFLLPALAKIFNGRSEDEKMDSNEIVSEAVLQDNDNKDVLNVFFRFLRRQLNRRPKVSLENIMWCSDVLEGAAKHLKLDKQRELSIELARSLELAAPSPQTLVYLLRAYFFTASKQKEVRMTDSVVTIVRNSCENVLTRDYMSKYPSSSAAISELCQLVIGYGSLFGLCCSSSREFDAMNEFAMQTSILM</sequence>
<comment type="caution">
    <text evidence="2">The sequence shown here is derived from an EMBL/GenBank/DDBJ whole genome shotgun (WGS) entry which is preliminary data.</text>
</comment>
<dbReference type="Proteomes" id="UP001165122">
    <property type="component" value="Unassembled WGS sequence"/>
</dbReference>
<evidence type="ECO:0000256" key="1">
    <source>
        <dbReference type="SAM" id="MobiDB-lite"/>
    </source>
</evidence>
<dbReference type="PANTHER" id="PTHR13109">
    <property type="entry name" value="NEUROCHONDRIN"/>
    <property type="match status" value="1"/>
</dbReference>
<accession>A0A9W6ZKH7</accession>
<gene>
    <name evidence="2" type="ORF">TrLO_g9318</name>
</gene>
<dbReference type="EMBL" id="BRXW01000435">
    <property type="protein sequence ID" value="GMH54501.1"/>
    <property type="molecule type" value="Genomic_DNA"/>
</dbReference>
<protein>
    <submittedName>
        <fullName evidence="2">Uncharacterized protein</fullName>
    </submittedName>
</protein>
<feature type="compositionally biased region" description="Acidic residues" evidence="1">
    <location>
        <begin position="470"/>
        <end position="481"/>
    </location>
</feature>